<dbReference type="InterPro" id="IPR008258">
    <property type="entry name" value="Transglycosylase_SLT_dom_1"/>
</dbReference>
<keyword evidence="2 3" id="KW-0732">Signal</keyword>
<evidence type="ECO:0000313" key="6">
    <source>
        <dbReference type="Proteomes" id="UP000012040"/>
    </source>
</evidence>
<dbReference type="Pfam" id="PF01464">
    <property type="entry name" value="SLT"/>
    <property type="match status" value="1"/>
</dbReference>
<evidence type="ECO:0000256" key="3">
    <source>
        <dbReference type="SAM" id="SignalP"/>
    </source>
</evidence>
<dbReference type="SUPFAM" id="SSF53955">
    <property type="entry name" value="Lysozyme-like"/>
    <property type="match status" value="1"/>
</dbReference>
<evidence type="ECO:0000256" key="2">
    <source>
        <dbReference type="ARBA" id="ARBA00022729"/>
    </source>
</evidence>
<dbReference type="OrthoDB" id="5298965at2"/>
<dbReference type="HOGENOM" id="CLU_013746_1_1_7"/>
<dbReference type="InterPro" id="IPR011990">
    <property type="entry name" value="TPR-like_helical_dom_sf"/>
</dbReference>
<comment type="similarity">
    <text evidence="1">Belongs to the transglycosylase Slt family.</text>
</comment>
<dbReference type="eggNOG" id="COG0457">
    <property type="taxonomic scope" value="Bacteria"/>
</dbReference>
<feature type="signal peptide" evidence="3">
    <location>
        <begin position="1"/>
        <end position="23"/>
    </location>
</feature>
<evidence type="ECO:0000259" key="4">
    <source>
        <dbReference type="Pfam" id="PF01464"/>
    </source>
</evidence>
<dbReference type="PATRIC" id="fig|1184267.3.peg.1662"/>
<evidence type="ECO:0000256" key="1">
    <source>
        <dbReference type="ARBA" id="ARBA00007734"/>
    </source>
</evidence>
<dbReference type="InterPro" id="IPR000189">
    <property type="entry name" value="Transglyc_AS"/>
</dbReference>
<dbReference type="GO" id="GO:0042597">
    <property type="term" value="C:periplasmic space"/>
    <property type="evidence" value="ECO:0007669"/>
    <property type="project" value="InterPro"/>
</dbReference>
<dbReference type="Gene3D" id="1.10.530.10">
    <property type="match status" value="1"/>
</dbReference>
<dbReference type="Gene3D" id="1.25.40.10">
    <property type="entry name" value="Tetratricopeptide repeat domain"/>
    <property type="match status" value="1"/>
</dbReference>
<dbReference type="Proteomes" id="UP000012040">
    <property type="component" value="Chromosome"/>
</dbReference>
<name>M4V8X6_9BACT</name>
<dbReference type="eggNOG" id="COG0741">
    <property type="taxonomic scope" value="Bacteria"/>
</dbReference>
<dbReference type="GO" id="GO:0008933">
    <property type="term" value="F:peptidoglycan lytic transglycosylase activity"/>
    <property type="evidence" value="ECO:0007669"/>
    <property type="project" value="InterPro"/>
</dbReference>
<dbReference type="SUPFAM" id="SSF48435">
    <property type="entry name" value="Bacterial muramidases"/>
    <property type="match status" value="1"/>
</dbReference>
<dbReference type="STRING" id="1184267.A11Q_1641"/>
<dbReference type="CDD" id="cd13401">
    <property type="entry name" value="Slt70-like"/>
    <property type="match status" value="1"/>
</dbReference>
<dbReference type="GO" id="GO:0004553">
    <property type="term" value="F:hydrolase activity, hydrolyzing O-glycosyl compounds"/>
    <property type="evidence" value="ECO:0007669"/>
    <property type="project" value="InterPro"/>
</dbReference>
<dbReference type="InterPro" id="IPR008939">
    <property type="entry name" value="Lytic_TGlycosylase_superhlx_U"/>
</dbReference>
<organism evidence="5 6">
    <name type="scientific">Pseudobdellovibrio exovorus JSS</name>
    <dbReference type="NCBI Taxonomy" id="1184267"/>
    <lineage>
        <taxon>Bacteria</taxon>
        <taxon>Pseudomonadati</taxon>
        <taxon>Bdellovibrionota</taxon>
        <taxon>Bdellovibrionia</taxon>
        <taxon>Bdellovibrionales</taxon>
        <taxon>Pseudobdellovibrionaceae</taxon>
        <taxon>Pseudobdellovibrio</taxon>
    </lineage>
</organism>
<protein>
    <submittedName>
        <fullName evidence="5">Soluble lytic murein transglycosylase</fullName>
    </submittedName>
</protein>
<dbReference type="KEGG" id="bex:A11Q_1641"/>
<dbReference type="PANTHER" id="PTHR37423">
    <property type="entry name" value="SOLUBLE LYTIC MUREIN TRANSGLYCOSYLASE-RELATED"/>
    <property type="match status" value="1"/>
</dbReference>
<dbReference type="RefSeq" id="WP_015470347.1">
    <property type="nucleotide sequence ID" value="NC_020813.1"/>
</dbReference>
<gene>
    <name evidence="5" type="ORF">A11Q_1641</name>
</gene>
<proteinExistence type="inferred from homology"/>
<feature type="chain" id="PRO_5004060032" evidence="3">
    <location>
        <begin position="24"/>
        <end position="593"/>
    </location>
</feature>
<accession>M4V8X6</accession>
<sequence length="593" mass="68006">MRPVLPVIFMLLFSVSTPSLIYAQSSDDVPVLLSMKCDDLIEKAKEDSFALKTLAAIRALSRCADFTFDLSKISALERQLYSAEIKPLEASPEQILTALLTADDIAKKIKTEKEAATKYELYKQLRLQHRKTGNKTAAQKASTELHQWALQYYKKHKKEPIAYTALYEGSQLAVRDLWTAGNTKEAQTIINAALGQLQKTHSVAELLFLKGRIAEESKQSKIAVTQYTLTEEDIKKHNPKGLSFNTDRLLWLKAWILYKDKNFEEAEQAFAHLVNSTQDSSERSRALFFQARCLKQLDQQVQYKILMESIPDQDFFGYYSLVSYHELGKKLPALKDIKPEYSLRYDLKLNFLSSENRQLFKDLLKYKEFALAEKASGLLAATPNEEMNMALYLAKNHDIFLPIFRSFSRLNNNEKIDLFMNYPELIFPQLHKSQVNEMAKKTELPASLIYAIIKQESAFNPKARSGANALGLMQVIPNLAQQLAKKFDVPYSKAEDLYNPKINIPLGSYELMEQVKKQNGQLTYVAAAYNAGPNALAGWLKNRNRDDILEFIEEIPYEETRTYVKLIARNQLFYQRISNRDKEQSFPSEFLNN</sequence>
<dbReference type="PANTHER" id="PTHR37423:SF2">
    <property type="entry name" value="MEMBRANE-BOUND LYTIC MUREIN TRANSGLYCOSYLASE C"/>
    <property type="match status" value="1"/>
</dbReference>
<evidence type="ECO:0000313" key="5">
    <source>
        <dbReference type="EMBL" id="AGH95857.1"/>
    </source>
</evidence>
<dbReference type="AlphaFoldDB" id="M4V8X6"/>
<dbReference type="InterPro" id="IPR023346">
    <property type="entry name" value="Lysozyme-like_dom_sf"/>
</dbReference>
<dbReference type="EMBL" id="CP003537">
    <property type="protein sequence ID" value="AGH95857.1"/>
    <property type="molecule type" value="Genomic_DNA"/>
</dbReference>
<dbReference type="GO" id="GO:0000270">
    <property type="term" value="P:peptidoglycan metabolic process"/>
    <property type="evidence" value="ECO:0007669"/>
    <property type="project" value="InterPro"/>
</dbReference>
<feature type="domain" description="Transglycosylase SLT" evidence="4">
    <location>
        <begin position="435"/>
        <end position="549"/>
    </location>
</feature>
<keyword evidence="6" id="KW-1185">Reference proteome</keyword>
<reference evidence="5 6" key="1">
    <citation type="journal article" date="2013" name="ISME J.">
        <title>By their genes ye shall know them: genomic signatures of predatory bacteria.</title>
        <authorList>
            <person name="Pasternak Z."/>
            <person name="Pietrokovski S."/>
            <person name="Rotem O."/>
            <person name="Gophna U."/>
            <person name="Lurie-Weinberger M.N."/>
            <person name="Jurkevitch E."/>
        </authorList>
    </citation>
    <scope>NUCLEOTIDE SEQUENCE [LARGE SCALE GENOMIC DNA]</scope>
    <source>
        <strain evidence="5 6">JSS</strain>
    </source>
</reference>
<dbReference type="GO" id="GO:0016020">
    <property type="term" value="C:membrane"/>
    <property type="evidence" value="ECO:0007669"/>
    <property type="project" value="InterPro"/>
</dbReference>
<dbReference type="PROSITE" id="PS00922">
    <property type="entry name" value="TRANSGLYCOSYLASE"/>
    <property type="match status" value="1"/>
</dbReference>